<dbReference type="AlphaFoldDB" id="A0A4U1CVI1"/>
<name>A0A4U1CVI1_9SPHI</name>
<comment type="caution">
    <text evidence="2">The sequence shown here is derived from an EMBL/GenBank/DDBJ whole genome shotgun (WGS) entry which is preliminary data.</text>
</comment>
<evidence type="ECO:0000313" key="3">
    <source>
        <dbReference type="Proteomes" id="UP000309488"/>
    </source>
</evidence>
<feature type="transmembrane region" description="Helical" evidence="1">
    <location>
        <begin position="12"/>
        <end position="36"/>
    </location>
</feature>
<keyword evidence="1" id="KW-0472">Membrane</keyword>
<reference evidence="2 3" key="1">
    <citation type="submission" date="2019-04" db="EMBL/GenBank/DDBJ databases">
        <title>Pedobacter sp. RP-3-22 sp. nov., isolated from Arctic soil.</title>
        <authorList>
            <person name="Dahal R.H."/>
            <person name="Kim D.-U."/>
        </authorList>
    </citation>
    <scope>NUCLEOTIDE SEQUENCE [LARGE SCALE GENOMIC DNA]</scope>
    <source>
        <strain evidence="2 3">RP-3-22</strain>
    </source>
</reference>
<sequence>MKFARIIKDTLIVTIIIIIAIPLIILISPIVFISLINTHFTNKAYKKAYQEYLLKINGCNFFCYNNKRSIQNLIEQKILPLLDNEINIIFLDGRKPVSDFNNSYISTALYEVKNKIGFPYLLKIRDGVVIDKSINAELYKTINHNKDMNSLVEKIDLFFKD</sequence>
<dbReference type="EMBL" id="SWBR01000002">
    <property type="protein sequence ID" value="TKC10199.1"/>
    <property type="molecule type" value="Genomic_DNA"/>
</dbReference>
<gene>
    <name evidence="2" type="ORF">FA048_08355</name>
</gene>
<keyword evidence="1" id="KW-1133">Transmembrane helix</keyword>
<dbReference type="OrthoDB" id="882541at2"/>
<keyword evidence="1" id="KW-0812">Transmembrane</keyword>
<organism evidence="2 3">
    <name type="scientific">Pedobacter polaris</name>
    <dbReference type="NCBI Taxonomy" id="2571273"/>
    <lineage>
        <taxon>Bacteria</taxon>
        <taxon>Pseudomonadati</taxon>
        <taxon>Bacteroidota</taxon>
        <taxon>Sphingobacteriia</taxon>
        <taxon>Sphingobacteriales</taxon>
        <taxon>Sphingobacteriaceae</taxon>
        <taxon>Pedobacter</taxon>
    </lineage>
</organism>
<dbReference type="Proteomes" id="UP000309488">
    <property type="component" value="Unassembled WGS sequence"/>
</dbReference>
<evidence type="ECO:0000256" key="1">
    <source>
        <dbReference type="SAM" id="Phobius"/>
    </source>
</evidence>
<keyword evidence="3" id="KW-1185">Reference proteome</keyword>
<proteinExistence type="predicted"/>
<accession>A0A4U1CVI1</accession>
<evidence type="ECO:0000313" key="2">
    <source>
        <dbReference type="EMBL" id="TKC10199.1"/>
    </source>
</evidence>
<dbReference type="RefSeq" id="WP_136839802.1">
    <property type="nucleotide sequence ID" value="NZ_SWBR01000002.1"/>
</dbReference>
<protein>
    <submittedName>
        <fullName evidence="2">Uncharacterized protein</fullName>
    </submittedName>
</protein>